<dbReference type="Pfam" id="PF13200">
    <property type="entry name" value="DUF4015"/>
    <property type="match status" value="1"/>
</dbReference>
<gene>
    <name evidence="3" type="ORF">C7M71_001760</name>
</gene>
<dbReference type="Proteomes" id="UP000249340">
    <property type="component" value="Chromosome"/>
</dbReference>
<evidence type="ECO:0000313" key="4">
    <source>
        <dbReference type="Proteomes" id="UP000249340"/>
    </source>
</evidence>
<feature type="domain" description="DUF4015" evidence="2">
    <location>
        <begin position="225"/>
        <end position="533"/>
    </location>
</feature>
<dbReference type="AlphaFoldDB" id="A0A345SRN9"/>
<reference evidence="4" key="1">
    <citation type="submission" date="2018-07" db="EMBL/GenBank/DDBJ databases">
        <title>Streptacidiphilus bronchialis DSM 106435 chromosome.</title>
        <authorList>
            <person name="Batra D."/>
            <person name="Gulvik C.A."/>
        </authorList>
    </citation>
    <scope>NUCLEOTIDE SEQUENCE [LARGE SCALE GENOMIC DNA]</scope>
    <source>
        <strain evidence="4">DSM 106435</strain>
    </source>
</reference>
<name>A0A345SRN9_9ACTN</name>
<dbReference type="OrthoDB" id="9774125at2"/>
<keyword evidence="4" id="KW-1185">Reference proteome</keyword>
<dbReference type="RefSeq" id="WP_111490138.1">
    <property type="nucleotide sequence ID" value="NZ_CP031264.1"/>
</dbReference>
<protein>
    <recommendedName>
        <fullName evidence="2">DUF4015 domain-containing protein</fullName>
    </recommendedName>
</protein>
<dbReference type="Gene3D" id="2.60.40.10">
    <property type="entry name" value="Immunoglobulins"/>
    <property type="match status" value="1"/>
</dbReference>
<dbReference type="SUPFAM" id="SSF51445">
    <property type="entry name" value="(Trans)glycosidases"/>
    <property type="match status" value="1"/>
</dbReference>
<dbReference type="InterPro" id="IPR017853">
    <property type="entry name" value="GH"/>
</dbReference>
<dbReference type="KEGG" id="stri:C7M71_001760"/>
<dbReference type="Gene3D" id="3.20.20.80">
    <property type="entry name" value="Glycosidases"/>
    <property type="match status" value="1"/>
</dbReference>
<evidence type="ECO:0000256" key="1">
    <source>
        <dbReference type="SAM" id="MobiDB-lite"/>
    </source>
</evidence>
<sequence length="542" mass="57911">MSPASASRAAATRKRSFLRTRKGRVALAVGVVVACGAAGAFTVQALTPELTVRGLGTDSVLNAAHAKNLAMSVTADDTALLRKLKVTLDGRPVPTRLVGNRLEIQPPRLSEGRHRLSVEGAGGSIPFTSPRTSRTFTVDTTPPTLRLARAEAKSLHAPVTVRGTAKGASKVEVDGHEVKLDSDGSFSTIVDNPPPRVTVTATDQAGNTTTGDVHAVVRHPLMRAAHLTAIGWTSNELREGVLELIRQKKLNAVELDIKDEDGEVGYASQVPLARQIGAAKGYYDARKAIQEIHKLGAQVIGRIVAFRDPLLANAAWRTNHRSAVVQTPGGEPYGGGNYGSLAFTNFADPTVRKYNIDLASEAASLGFDDVLYDYVRRPDGALSGMNFVGLGTTTPEKSIADFVAETRAVVRPKGAFLGVSVFGVAATRPREIAQDIGLLAQQADYIAPMVYPSHWGPGEYKVASPNSQPYEIVQRSLADFARKTQGSESMVIPWLQDFSLGVHYGPEEVKAEIRAAADDGMHSFLLWNAGAKYQGDALAVIH</sequence>
<dbReference type="GO" id="GO:0005975">
    <property type="term" value="P:carbohydrate metabolic process"/>
    <property type="evidence" value="ECO:0007669"/>
    <property type="project" value="UniProtKB-ARBA"/>
</dbReference>
<evidence type="ECO:0000313" key="3">
    <source>
        <dbReference type="EMBL" id="AXI76394.1"/>
    </source>
</evidence>
<dbReference type="InterPro" id="IPR025275">
    <property type="entry name" value="DUF4015"/>
</dbReference>
<dbReference type="Pfam" id="PF09136">
    <property type="entry name" value="Glucodextran_B"/>
    <property type="match status" value="1"/>
</dbReference>
<organism evidence="3 4">
    <name type="scientific">Peterkaempfera bronchialis</name>
    <dbReference type="NCBI Taxonomy" id="2126346"/>
    <lineage>
        <taxon>Bacteria</taxon>
        <taxon>Bacillati</taxon>
        <taxon>Actinomycetota</taxon>
        <taxon>Actinomycetes</taxon>
        <taxon>Kitasatosporales</taxon>
        <taxon>Streptomycetaceae</taxon>
        <taxon>Peterkaempfera</taxon>
    </lineage>
</organism>
<feature type="region of interest" description="Disordered" evidence="1">
    <location>
        <begin position="118"/>
        <end position="139"/>
    </location>
</feature>
<evidence type="ECO:0000259" key="2">
    <source>
        <dbReference type="Pfam" id="PF13200"/>
    </source>
</evidence>
<accession>A0A345SRN9</accession>
<feature type="compositionally biased region" description="Polar residues" evidence="1">
    <location>
        <begin position="126"/>
        <end position="139"/>
    </location>
</feature>
<dbReference type="EMBL" id="CP031264">
    <property type="protein sequence ID" value="AXI76394.1"/>
    <property type="molecule type" value="Genomic_DNA"/>
</dbReference>
<proteinExistence type="predicted"/>
<dbReference type="InterPro" id="IPR013783">
    <property type="entry name" value="Ig-like_fold"/>
</dbReference>